<gene>
    <name evidence="1" type="ORF">R3W88_032318</name>
</gene>
<sequence>MKNNNSHTMGVSATPGGNLASVFFGEFSQIGSNFGESEDSMDSPTSMNVNALMADSTDMDEKFVMIEQTIEALKKSVYDKNLHIAQLMNKLEAFTPRESSHVLTCLSGFDQRNKDVEESLAKSKFQKEKQSTSVAALSVQQLQDMIMNTIKCSTNQKKCSTSSMRNTTFLRFESLAPIKVDFLRKTLEVDGWNLVTYKKRRHQAVLRIRLPKTRATMSDVNQLQSPKSVKPCTSQKINGFSSHKVQRPITLDEFLKNSFVVVKLVQHMLFPAQTKQREAKVSIIQQ</sequence>
<evidence type="ECO:0000313" key="2">
    <source>
        <dbReference type="Proteomes" id="UP001311915"/>
    </source>
</evidence>
<evidence type="ECO:0000313" key="1">
    <source>
        <dbReference type="EMBL" id="KAK4727401.1"/>
    </source>
</evidence>
<organism evidence="1 2">
    <name type="scientific">Solanum pinnatisectum</name>
    <name type="common">tansyleaf nightshade</name>
    <dbReference type="NCBI Taxonomy" id="50273"/>
    <lineage>
        <taxon>Eukaryota</taxon>
        <taxon>Viridiplantae</taxon>
        <taxon>Streptophyta</taxon>
        <taxon>Embryophyta</taxon>
        <taxon>Tracheophyta</taxon>
        <taxon>Spermatophyta</taxon>
        <taxon>Magnoliopsida</taxon>
        <taxon>eudicotyledons</taxon>
        <taxon>Gunneridae</taxon>
        <taxon>Pentapetalae</taxon>
        <taxon>asterids</taxon>
        <taxon>lamiids</taxon>
        <taxon>Solanales</taxon>
        <taxon>Solanaceae</taxon>
        <taxon>Solanoideae</taxon>
        <taxon>Solaneae</taxon>
        <taxon>Solanum</taxon>
    </lineage>
</organism>
<dbReference type="PANTHER" id="PTHR33437">
    <property type="entry name" value="OS06G0361200 PROTEIN"/>
    <property type="match status" value="1"/>
</dbReference>
<keyword evidence="2" id="KW-1185">Reference proteome</keyword>
<comment type="caution">
    <text evidence="1">The sequence shown here is derived from an EMBL/GenBank/DDBJ whole genome shotgun (WGS) entry which is preliminary data.</text>
</comment>
<accession>A0AAV9LNT9</accession>
<name>A0AAV9LNT9_9SOLN</name>
<dbReference type="PANTHER" id="PTHR33437:SF2">
    <property type="entry name" value="OS06G0361200 PROTEIN"/>
    <property type="match status" value="1"/>
</dbReference>
<dbReference type="EMBL" id="JAWPEI010000005">
    <property type="protein sequence ID" value="KAK4727401.1"/>
    <property type="molecule type" value="Genomic_DNA"/>
</dbReference>
<proteinExistence type="predicted"/>
<dbReference type="Proteomes" id="UP001311915">
    <property type="component" value="Unassembled WGS sequence"/>
</dbReference>
<dbReference type="AlphaFoldDB" id="A0AAV9LNT9"/>
<protein>
    <submittedName>
        <fullName evidence="1">Uncharacterized protein</fullName>
    </submittedName>
</protein>
<reference evidence="1 2" key="1">
    <citation type="submission" date="2023-10" db="EMBL/GenBank/DDBJ databases">
        <title>Genome-Wide Identification Analysis in wild type Solanum Pinnatisectum Reveals Some Genes Defensing Phytophthora Infestans.</title>
        <authorList>
            <person name="Sun C."/>
        </authorList>
    </citation>
    <scope>NUCLEOTIDE SEQUENCE [LARGE SCALE GENOMIC DNA]</scope>
    <source>
        <strain evidence="1">LQN</strain>
        <tissue evidence="1">Leaf</tissue>
    </source>
</reference>